<proteinExistence type="inferred from homology"/>
<dbReference type="EMBL" id="CP035544">
    <property type="protein sequence ID" value="QBA64370.1"/>
    <property type="molecule type" value="Genomic_DNA"/>
</dbReference>
<dbReference type="PANTHER" id="PTHR43159:SF2">
    <property type="entry name" value="ENOYL-[ACYL-CARRIER-PROTEIN] REDUCTASE [NADH], CHLOROPLASTIC"/>
    <property type="match status" value="1"/>
</dbReference>
<comment type="similarity">
    <text evidence="2 8">Belongs to the short-chain dehydrogenases/reductases (SDR) family. FabI subfamily.</text>
</comment>
<evidence type="ECO:0000256" key="2">
    <source>
        <dbReference type="ARBA" id="ARBA00009233"/>
    </source>
</evidence>
<evidence type="ECO:0000313" key="11">
    <source>
        <dbReference type="EMBL" id="QBA64370.1"/>
    </source>
</evidence>
<evidence type="ECO:0000256" key="10">
    <source>
        <dbReference type="PIRSR" id="PIRSR000094-3"/>
    </source>
</evidence>
<sequence>MGYNLLKGKKGIIFGALDENSIAWKTAERVHEEGGSFVLTNAPIAMRMGQINELAKKTNAEIIPADATNEEDLANLVAKSQEILGGKLDFVLHSIGMSVNVRKGRLYTDEKYDFTTKGWDVSALSFHKVMQSLYKADAMNEWGSIVALTYMAAQRTFPDYNDMADNKAYLESVARSFGYFFGKEKKVRVNTISQSPTPTTAGQGVKGFDGFIAYAEKMSPLGNATALDCANYTISLFSDLCRKVTMQNLFHDGGFSMTGVSQEVIEKFTDQD</sequence>
<feature type="binding site" evidence="10">
    <location>
        <position position="95"/>
    </location>
    <ligand>
        <name>NAD(+)</name>
        <dbReference type="ChEBI" id="CHEBI:57540"/>
    </ligand>
</feature>
<feature type="binding site" evidence="10">
    <location>
        <position position="167"/>
    </location>
    <ligand>
        <name>NAD(+)</name>
        <dbReference type="ChEBI" id="CHEBI:57540"/>
    </ligand>
</feature>
<comment type="catalytic activity">
    <reaction evidence="8">
        <text>a 2,3-saturated acyl-[ACP] + NAD(+) = a (2E)-enoyl-[ACP] + NADH + H(+)</text>
        <dbReference type="Rhea" id="RHEA:10240"/>
        <dbReference type="Rhea" id="RHEA-COMP:9925"/>
        <dbReference type="Rhea" id="RHEA-COMP:9926"/>
        <dbReference type="ChEBI" id="CHEBI:15378"/>
        <dbReference type="ChEBI" id="CHEBI:57540"/>
        <dbReference type="ChEBI" id="CHEBI:57945"/>
        <dbReference type="ChEBI" id="CHEBI:78784"/>
        <dbReference type="ChEBI" id="CHEBI:78785"/>
        <dbReference type="EC" id="1.3.1.9"/>
    </reaction>
</comment>
<dbReference type="PIRSF" id="PIRSF000094">
    <property type="entry name" value="Enoyl-ACP_rdct"/>
    <property type="match status" value="1"/>
</dbReference>
<comment type="pathway">
    <text evidence="1">Lipid metabolism; fatty acid biosynthesis.</text>
</comment>
<name>A0A411EA85_9FLAO</name>
<keyword evidence="7 8" id="KW-0275">Fatty acid biosynthesis</keyword>
<dbReference type="InterPro" id="IPR002347">
    <property type="entry name" value="SDR_fam"/>
</dbReference>
<dbReference type="SUPFAM" id="SSF51735">
    <property type="entry name" value="NAD(P)-binding Rossmann-fold domains"/>
    <property type="match status" value="1"/>
</dbReference>
<evidence type="ECO:0000313" key="12">
    <source>
        <dbReference type="Proteomes" id="UP000290889"/>
    </source>
</evidence>
<gene>
    <name evidence="11" type="ORF">EQY75_07405</name>
</gene>
<dbReference type="OrthoDB" id="9803628at2"/>
<dbReference type="AlphaFoldDB" id="A0A411EA85"/>
<dbReference type="EC" id="1.3.1.9" evidence="8"/>
<dbReference type="Proteomes" id="UP000290889">
    <property type="component" value="Chromosome"/>
</dbReference>
<feature type="binding site" evidence="10">
    <location>
        <position position="15"/>
    </location>
    <ligand>
        <name>NAD(+)</name>
        <dbReference type="ChEBI" id="CHEBI:57540"/>
    </ligand>
</feature>
<accession>A0A411EA85</accession>
<keyword evidence="4" id="KW-0276">Fatty acid metabolism</keyword>
<dbReference type="GO" id="GO:0006633">
    <property type="term" value="P:fatty acid biosynthetic process"/>
    <property type="evidence" value="ECO:0007669"/>
    <property type="project" value="UniProtKB-KW"/>
</dbReference>
<keyword evidence="3 8" id="KW-0444">Lipid biosynthesis</keyword>
<feature type="binding site" evidence="10">
    <location>
        <begin position="21"/>
        <end position="22"/>
    </location>
    <ligand>
        <name>NAD(+)</name>
        <dbReference type="ChEBI" id="CHEBI:57540"/>
    </ligand>
</feature>
<feature type="active site" description="Proton acceptor" evidence="9">
    <location>
        <position position="160"/>
    </location>
</feature>
<dbReference type="RefSeq" id="WP_129604436.1">
    <property type="nucleotide sequence ID" value="NZ_CP035544.1"/>
</dbReference>
<dbReference type="GO" id="GO:0004318">
    <property type="term" value="F:enoyl-[acyl-carrier-protein] reductase (NADH) activity"/>
    <property type="evidence" value="ECO:0007669"/>
    <property type="project" value="UniProtKB-EC"/>
</dbReference>
<keyword evidence="8 10" id="KW-0520">NAD</keyword>
<dbReference type="InterPro" id="IPR014358">
    <property type="entry name" value="Enoyl-ACP_Rdtase_NADH"/>
</dbReference>
<organism evidence="11 12">
    <name type="scientific">Muriicola soli</name>
    <dbReference type="NCBI Taxonomy" id="2507538"/>
    <lineage>
        <taxon>Bacteria</taxon>
        <taxon>Pseudomonadati</taxon>
        <taxon>Bacteroidota</taxon>
        <taxon>Flavobacteriia</taxon>
        <taxon>Flavobacteriales</taxon>
        <taxon>Flavobacteriaceae</taxon>
        <taxon>Muriicola</taxon>
    </lineage>
</organism>
<evidence type="ECO:0000256" key="3">
    <source>
        <dbReference type="ARBA" id="ARBA00022516"/>
    </source>
</evidence>
<evidence type="ECO:0000256" key="5">
    <source>
        <dbReference type="ARBA" id="ARBA00023002"/>
    </source>
</evidence>
<protein>
    <recommendedName>
        <fullName evidence="8">Enoyl-[acyl-carrier-protein] reductase [NADH]</fullName>
        <ecNumber evidence="8">1.3.1.9</ecNumber>
    </recommendedName>
</protein>
<evidence type="ECO:0000256" key="1">
    <source>
        <dbReference type="ARBA" id="ARBA00005194"/>
    </source>
</evidence>
<keyword evidence="6" id="KW-0443">Lipid metabolism</keyword>
<evidence type="ECO:0000256" key="6">
    <source>
        <dbReference type="ARBA" id="ARBA00023098"/>
    </source>
</evidence>
<evidence type="ECO:0000256" key="4">
    <source>
        <dbReference type="ARBA" id="ARBA00022832"/>
    </source>
</evidence>
<keyword evidence="5 8" id="KW-0560">Oxidoreductase</keyword>
<feature type="active site" description="Proton acceptor" evidence="9">
    <location>
        <position position="150"/>
    </location>
</feature>
<dbReference type="KEGG" id="mur:EQY75_07405"/>
<dbReference type="InterPro" id="IPR036291">
    <property type="entry name" value="NAD(P)-bd_dom_sf"/>
</dbReference>
<dbReference type="PANTHER" id="PTHR43159">
    <property type="entry name" value="ENOYL-[ACYL-CARRIER-PROTEIN] REDUCTASE"/>
    <property type="match status" value="1"/>
</dbReference>
<dbReference type="Pfam" id="PF13561">
    <property type="entry name" value="adh_short_C2"/>
    <property type="match status" value="1"/>
</dbReference>
<reference evidence="11 12" key="1">
    <citation type="submission" date="2019-01" db="EMBL/GenBank/DDBJ databases">
        <title>Muriicola soli sp. nov., isolated from soil.</title>
        <authorList>
            <person name="Kang H.J."/>
            <person name="Kim S.B."/>
        </authorList>
    </citation>
    <scope>NUCLEOTIDE SEQUENCE [LARGE SCALE GENOMIC DNA]</scope>
    <source>
        <strain evidence="11 12">MMS17-SY002</strain>
    </source>
</reference>
<evidence type="ECO:0000256" key="7">
    <source>
        <dbReference type="ARBA" id="ARBA00023160"/>
    </source>
</evidence>
<keyword evidence="12" id="KW-1185">Reference proteome</keyword>
<evidence type="ECO:0000256" key="8">
    <source>
        <dbReference type="PIRNR" id="PIRNR000094"/>
    </source>
</evidence>
<evidence type="ECO:0000256" key="9">
    <source>
        <dbReference type="PIRSR" id="PIRSR000094-1"/>
    </source>
</evidence>
<dbReference type="Gene3D" id="3.40.50.720">
    <property type="entry name" value="NAD(P)-binding Rossmann-like Domain"/>
    <property type="match status" value="1"/>
</dbReference>